<organism evidence="2">
    <name type="scientific">marine sediment metagenome</name>
    <dbReference type="NCBI Taxonomy" id="412755"/>
    <lineage>
        <taxon>unclassified sequences</taxon>
        <taxon>metagenomes</taxon>
        <taxon>ecological metagenomes</taxon>
    </lineage>
</organism>
<name>A0A0F9M6J2_9ZZZZ</name>
<proteinExistence type="predicted"/>
<reference evidence="2" key="1">
    <citation type="journal article" date="2015" name="Nature">
        <title>Complex archaea that bridge the gap between prokaryotes and eukaryotes.</title>
        <authorList>
            <person name="Spang A."/>
            <person name="Saw J.H."/>
            <person name="Jorgensen S.L."/>
            <person name="Zaremba-Niedzwiedzka K."/>
            <person name="Martijn J."/>
            <person name="Lind A.E."/>
            <person name="van Eijk R."/>
            <person name="Schleper C."/>
            <person name="Guy L."/>
            <person name="Ettema T.J."/>
        </authorList>
    </citation>
    <scope>NUCLEOTIDE SEQUENCE</scope>
</reference>
<comment type="caution">
    <text evidence="2">The sequence shown here is derived from an EMBL/GenBank/DDBJ whole genome shotgun (WGS) entry which is preliminary data.</text>
</comment>
<protein>
    <recommendedName>
        <fullName evidence="1">Putative regulatory protein FmdB zinc ribbon domain-containing protein</fullName>
    </recommendedName>
</protein>
<evidence type="ECO:0000313" key="2">
    <source>
        <dbReference type="EMBL" id="KKN03075.1"/>
    </source>
</evidence>
<dbReference type="SMART" id="SM00834">
    <property type="entry name" value="CxxC_CXXC_SSSS"/>
    <property type="match status" value="1"/>
</dbReference>
<feature type="domain" description="Putative regulatory protein FmdB zinc ribbon" evidence="1">
    <location>
        <begin position="1"/>
        <end position="47"/>
    </location>
</feature>
<dbReference type="NCBIfam" id="TIGR02605">
    <property type="entry name" value="CxxC_CxxC_SSSS"/>
    <property type="match status" value="1"/>
</dbReference>
<sequence>MPLYQYECASCKVKDKPLRFDVVKPMVEASHPENCGKCGENALRIFSPTPNSFGWRLTDASHEVGNPDELERDI</sequence>
<evidence type="ECO:0000259" key="1">
    <source>
        <dbReference type="SMART" id="SM00834"/>
    </source>
</evidence>
<dbReference type="EMBL" id="LAZR01005075">
    <property type="protein sequence ID" value="KKN03075.1"/>
    <property type="molecule type" value="Genomic_DNA"/>
</dbReference>
<dbReference type="AlphaFoldDB" id="A0A0F9M6J2"/>
<dbReference type="InterPro" id="IPR013429">
    <property type="entry name" value="Regulatory_FmdB_Zinc_ribbon"/>
</dbReference>
<accession>A0A0F9M6J2</accession>
<gene>
    <name evidence="2" type="ORF">LCGC14_1111310</name>
</gene>